<gene>
    <name evidence="13" type="ORF">CB0940_07597</name>
</gene>
<keyword evidence="5" id="KW-0862">Zinc</keyword>
<reference evidence="13 14" key="1">
    <citation type="submission" date="2015-10" db="EMBL/GenBank/DDBJ databases">
        <title>The cercosporin biosynthetic gene cluster was horizontally transferred to several fungal lineages and shown to be expanded in Cercospora beticola based on microsynteny with recipient genomes.</title>
        <authorList>
            <person name="De Jonge R."/>
            <person name="Ebert M.K."/>
            <person name="Suttle J.C."/>
            <person name="Jurick Ii W.M."/>
            <person name="Secor G.A."/>
            <person name="Thomma B.P."/>
            <person name="Van De Peer Y."/>
            <person name="Bolton M.D."/>
        </authorList>
    </citation>
    <scope>NUCLEOTIDE SEQUENCE [LARGE SCALE GENOMIC DNA]</scope>
    <source>
        <strain evidence="13 14">09-40</strain>
    </source>
</reference>
<dbReference type="Gene3D" id="3.40.50.720">
    <property type="entry name" value="NAD(P)-binding Rossmann-like Domain"/>
    <property type="match status" value="1"/>
</dbReference>
<dbReference type="EMBL" id="LKMD01000108">
    <property type="protein sequence ID" value="PIA89010.1"/>
    <property type="molecule type" value="Genomic_DNA"/>
</dbReference>
<feature type="domain" description="Alcohol dehydrogenase-like C-terminal" evidence="11">
    <location>
        <begin position="211"/>
        <end position="343"/>
    </location>
</feature>
<evidence type="ECO:0000256" key="4">
    <source>
        <dbReference type="ARBA" id="ARBA00022723"/>
    </source>
</evidence>
<dbReference type="Gene3D" id="3.90.180.10">
    <property type="entry name" value="Medium-chain alcohol dehydrogenases, catalytic domain"/>
    <property type="match status" value="1"/>
</dbReference>
<evidence type="ECO:0000256" key="9">
    <source>
        <dbReference type="ARBA" id="ARBA00039783"/>
    </source>
</evidence>
<evidence type="ECO:0000256" key="2">
    <source>
        <dbReference type="ARBA" id="ARBA00008072"/>
    </source>
</evidence>
<dbReference type="InterPro" id="IPR011032">
    <property type="entry name" value="GroES-like_sf"/>
</dbReference>
<dbReference type="GO" id="GO:0003939">
    <property type="term" value="F:L-iditol 2-dehydrogenase (NAD+) activity"/>
    <property type="evidence" value="ECO:0007669"/>
    <property type="project" value="TreeGrafter"/>
</dbReference>
<dbReference type="OrthoDB" id="2148442at2759"/>
<dbReference type="Proteomes" id="UP000230605">
    <property type="component" value="Chromosome 5"/>
</dbReference>
<dbReference type="InterPro" id="IPR013154">
    <property type="entry name" value="ADH-like_N"/>
</dbReference>
<dbReference type="SUPFAM" id="SSF50129">
    <property type="entry name" value="GroES-like"/>
    <property type="match status" value="1"/>
</dbReference>
<comment type="similarity">
    <text evidence="2">Belongs to the zinc-containing alcohol dehydrogenase family.</text>
</comment>
<evidence type="ECO:0000259" key="12">
    <source>
        <dbReference type="Pfam" id="PF08240"/>
    </source>
</evidence>
<evidence type="ECO:0000256" key="3">
    <source>
        <dbReference type="ARBA" id="ARBA00011881"/>
    </source>
</evidence>
<sequence>MKQVDESLLSGSGHIMSTTTTTQISHEKPNIGVYTNPAHDLWIADALPSKDDVENGENLKPGEVTVAIKSTGICGSDVHFWHAGCIGPMIVDGDHILGHESAGVVVAKHPSVTTHSIGDRVAVEPNIICGECEPCLTGKYNGCVSVEFRSTPPIPGLLRRYVNHPAVWCHKIGDMSYEDGALLEPLSVALAGMQRANITIGDSVLVCGAGPIGLVTLACVKAAGAEPIVITDIDEGRLKFAKEFCPSVRTHKVDFSHTPEQFAEAVVKLADGVEPAVVMECTGVESSISGAIHAAKFGGKVFVIGVGRPEIKIPFMRLSTREVDLQFQYRYANTWPRAIRLLKGGVIDLQKLVTHRFKLEDAIDAFKVAADPKQGGIKVMIQSMEEGEH</sequence>
<evidence type="ECO:0000256" key="5">
    <source>
        <dbReference type="ARBA" id="ARBA00022833"/>
    </source>
</evidence>
<evidence type="ECO:0000256" key="7">
    <source>
        <dbReference type="ARBA" id="ARBA00023027"/>
    </source>
</evidence>
<proteinExistence type="inferred from homology"/>
<comment type="caution">
    <text evidence="13">The sequence shown here is derived from an EMBL/GenBank/DDBJ whole genome shotgun (WGS) entry which is preliminary data.</text>
</comment>
<protein>
    <recommendedName>
        <fullName evidence="9">L-arabinitol 4-dehydrogenase</fullName>
        <ecNumber evidence="8">1.1.1.12</ecNumber>
    </recommendedName>
</protein>
<dbReference type="Pfam" id="PF00107">
    <property type="entry name" value="ADH_zinc_N"/>
    <property type="match status" value="1"/>
</dbReference>
<evidence type="ECO:0000313" key="14">
    <source>
        <dbReference type="Proteomes" id="UP000230605"/>
    </source>
</evidence>
<dbReference type="InterPro" id="IPR013149">
    <property type="entry name" value="ADH-like_C"/>
</dbReference>
<evidence type="ECO:0000256" key="1">
    <source>
        <dbReference type="ARBA" id="ARBA00001947"/>
    </source>
</evidence>
<comment type="cofactor">
    <cofactor evidence="1">
        <name>Zn(2+)</name>
        <dbReference type="ChEBI" id="CHEBI:29105"/>
    </cofactor>
</comment>
<dbReference type="PANTHER" id="PTHR43161">
    <property type="entry name" value="SORBITOL DEHYDROGENASE"/>
    <property type="match status" value="1"/>
</dbReference>
<dbReference type="Pfam" id="PF08240">
    <property type="entry name" value="ADH_N"/>
    <property type="match status" value="1"/>
</dbReference>
<dbReference type="SUPFAM" id="SSF51735">
    <property type="entry name" value="NAD(P)-binding Rossmann-fold domains"/>
    <property type="match status" value="1"/>
</dbReference>
<keyword evidence="4" id="KW-0479">Metal-binding</keyword>
<accession>A0A2G5H8Z9</accession>
<evidence type="ECO:0000256" key="10">
    <source>
        <dbReference type="ARBA" id="ARBA00049317"/>
    </source>
</evidence>
<evidence type="ECO:0000256" key="8">
    <source>
        <dbReference type="ARBA" id="ARBA00038954"/>
    </source>
</evidence>
<dbReference type="EC" id="1.1.1.12" evidence="8"/>
<dbReference type="FunFam" id="3.40.50.720:FF:000068">
    <property type="entry name" value="Sorbitol dehydrogenase"/>
    <property type="match status" value="1"/>
</dbReference>
<dbReference type="GO" id="GO:0006062">
    <property type="term" value="P:sorbitol catabolic process"/>
    <property type="evidence" value="ECO:0007669"/>
    <property type="project" value="TreeGrafter"/>
</dbReference>
<dbReference type="AlphaFoldDB" id="A0A2G5H8Z9"/>
<dbReference type="PANTHER" id="PTHR43161:SF12">
    <property type="entry name" value="L-ARABINITOL 4-DEHYDROGENASE"/>
    <property type="match status" value="1"/>
</dbReference>
<dbReference type="GO" id="GO:0046872">
    <property type="term" value="F:metal ion binding"/>
    <property type="evidence" value="ECO:0007669"/>
    <property type="project" value="UniProtKB-KW"/>
</dbReference>
<keyword evidence="6" id="KW-0560">Oxidoreductase</keyword>
<evidence type="ECO:0000259" key="11">
    <source>
        <dbReference type="Pfam" id="PF00107"/>
    </source>
</evidence>
<dbReference type="GO" id="GO:0050019">
    <property type="term" value="F:L-arabinitol 4-dehydrogenase activity"/>
    <property type="evidence" value="ECO:0007669"/>
    <property type="project" value="UniProtKB-EC"/>
</dbReference>
<comment type="catalytic activity">
    <reaction evidence="10">
        <text>L-arabinitol + NAD(+) = L-xylulose + NADH + H(+)</text>
        <dbReference type="Rhea" id="RHEA:16381"/>
        <dbReference type="ChEBI" id="CHEBI:15378"/>
        <dbReference type="ChEBI" id="CHEBI:17399"/>
        <dbReference type="ChEBI" id="CHEBI:18403"/>
        <dbReference type="ChEBI" id="CHEBI:57540"/>
        <dbReference type="ChEBI" id="CHEBI:57945"/>
        <dbReference type="EC" id="1.1.1.12"/>
    </reaction>
</comment>
<dbReference type="InterPro" id="IPR045306">
    <property type="entry name" value="SDH-like"/>
</dbReference>
<organism evidence="13 14">
    <name type="scientific">Cercospora beticola</name>
    <name type="common">Sugarbeet leaf spot fungus</name>
    <dbReference type="NCBI Taxonomy" id="122368"/>
    <lineage>
        <taxon>Eukaryota</taxon>
        <taxon>Fungi</taxon>
        <taxon>Dikarya</taxon>
        <taxon>Ascomycota</taxon>
        <taxon>Pezizomycotina</taxon>
        <taxon>Dothideomycetes</taxon>
        <taxon>Dothideomycetidae</taxon>
        <taxon>Mycosphaerellales</taxon>
        <taxon>Mycosphaerellaceae</taxon>
        <taxon>Cercospora</taxon>
    </lineage>
</organism>
<feature type="domain" description="Alcohol dehydrogenase-like N-terminal" evidence="12">
    <location>
        <begin position="60"/>
        <end position="173"/>
    </location>
</feature>
<evidence type="ECO:0000313" key="13">
    <source>
        <dbReference type="EMBL" id="PIA89010.1"/>
    </source>
</evidence>
<name>A0A2G5H8Z9_CERBT</name>
<evidence type="ECO:0000256" key="6">
    <source>
        <dbReference type="ARBA" id="ARBA00023002"/>
    </source>
</evidence>
<dbReference type="InterPro" id="IPR036291">
    <property type="entry name" value="NAD(P)-bd_dom_sf"/>
</dbReference>
<comment type="subunit">
    <text evidence="3">Homotetramer.</text>
</comment>
<dbReference type="CDD" id="cd05285">
    <property type="entry name" value="sorbitol_DH"/>
    <property type="match status" value="1"/>
</dbReference>
<keyword evidence="7" id="KW-0520">NAD</keyword>